<name>A0AAN8G937_TRICO</name>
<dbReference type="EMBL" id="WIXE01003553">
    <property type="protein sequence ID" value="KAK5983833.1"/>
    <property type="molecule type" value="Genomic_DNA"/>
</dbReference>
<keyword evidence="2" id="KW-1185">Reference proteome</keyword>
<organism evidence="1 2">
    <name type="scientific">Trichostrongylus colubriformis</name>
    <name type="common">Black scour worm</name>
    <dbReference type="NCBI Taxonomy" id="6319"/>
    <lineage>
        <taxon>Eukaryota</taxon>
        <taxon>Metazoa</taxon>
        <taxon>Ecdysozoa</taxon>
        <taxon>Nematoda</taxon>
        <taxon>Chromadorea</taxon>
        <taxon>Rhabditida</taxon>
        <taxon>Rhabditina</taxon>
        <taxon>Rhabditomorpha</taxon>
        <taxon>Strongyloidea</taxon>
        <taxon>Trichostrongylidae</taxon>
        <taxon>Trichostrongylus</taxon>
    </lineage>
</organism>
<dbReference type="Proteomes" id="UP001331761">
    <property type="component" value="Unassembled WGS sequence"/>
</dbReference>
<protein>
    <submittedName>
        <fullName evidence="1">Uncharacterized protein</fullName>
    </submittedName>
</protein>
<proteinExistence type="predicted"/>
<sequence length="68" mass="7788">MQMSLAWLIDNISILPSLIPRSGSYLEHLLGKEYVFVKDALMANPHDRLTFHSLANVIRNILKERPEA</sequence>
<reference evidence="1 2" key="1">
    <citation type="submission" date="2019-10" db="EMBL/GenBank/DDBJ databases">
        <title>Assembly and Annotation for the nematode Trichostrongylus colubriformis.</title>
        <authorList>
            <person name="Martin J."/>
        </authorList>
    </citation>
    <scope>NUCLEOTIDE SEQUENCE [LARGE SCALE GENOMIC DNA]</scope>
    <source>
        <strain evidence="1">G859</strain>
        <tissue evidence="1">Whole worm</tissue>
    </source>
</reference>
<dbReference type="AlphaFoldDB" id="A0AAN8G937"/>
<evidence type="ECO:0000313" key="1">
    <source>
        <dbReference type="EMBL" id="KAK5983833.1"/>
    </source>
</evidence>
<evidence type="ECO:0000313" key="2">
    <source>
        <dbReference type="Proteomes" id="UP001331761"/>
    </source>
</evidence>
<comment type="caution">
    <text evidence="1">The sequence shown here is derived from an EMBL/GenBank/DDBJ whole genome shotgun (WGS) entry which is preliminary data.</text>
</comment>
<accession>A0AAN8G937</accession>
<gene>
    <name evidence="1" type="ORF">GCK32_002191</name>
</gene>